<dbReference type="Proteomes" id="UP001157418">
    <property type="component" value="Unassembled WGS sequence"/>
</dbReference>
<dbReference type="EMBL" id="CAKMRJ010001112">
    <property type="protein sequence ID" value="CAH1421895.1"/>
    <property type="molecule type" value="Genomic_DNA"/>
</dbReference>
<comment type="caution">
    <text evidence="2">The sequence shown here is derived from an EMBL/GenBank/DDBJ whole genome shotgun (WGS) entry which is preliminary data.</text>
</comment>
<gene>
    <name evidence="2" type="ORF">LVIROSA_LOCUS9267</name>
</gene>
<dbReference type="AlphaFoldDB" id="A0AAU9M6X3"/>
<feature type="compositionally biased region" description="Basic residues" evidence="1">
    <location>
        <begin position="206"/>
        <end position="219"/>
    </location>
</feature>
<dbReference type="InterPro" id="IPR055315">
    <property type="entry name" value="Cramped-like"/>
</dbReference>
<evidence type="ECO:0000313" key="2">
    <source>
        <dbReference type="EMBL" id="CAH1421895.1"/>
    </source>
</evidence>
<keyword evidence="3" id="KW-1185">Reference proteome</keyword>
<reference evidence="2 3" key="1">
    <citation type="submission" date="2022-01" db="EMBL/GenBank/DDBJ databases">
        <authorList>
            <person name="Xiong W."/>
            <person name="Schranz E."/>
        </authorList>
    </citation>
    <scope>NUCLEOTIDE SEQUENCE [LARGE SCALE GENOMIC DNA]</scope>
</reference>
<name>A0AAU9M6X3_9ASTR</name>
<accession>A0AAU9M6X3</accession>
<sequence length="621" mass="69269">MVDMNLQKIECEGIFKNKELLKRCIGKKCLREGFQTRTSRSTKSRYEAVCVSKNCSWLLRAKAIKNSDGLFQVNKFVDVYTCSSTILQPNHRQANKYVFGEYLADVLAEDYSRVYRGKDIINDMNAQLNINISYHQAWRAKQYALLLLRGTKEDSFTKLPAYCHNLVKHNPVSAGSYEQNKVAMKPTLQRKGSISQAGKLVGGTNKVKKGTNRQKKSTHKASEVLSQQLSVSEASTKTRKEVTTLELKSGKVVDPSTKIKLQLFPVDEVTRIGLEKDALNPFLELTLRARKKISSVINHIHTKWGASSIAIGEPMLLPYESHLRQHTSVTRKWTSKDTSITAGDVYTAVESPAVFRLSYGWFSDDEPSRISPHNCVTSETIQKQIETTEEKKLLEATAEIDDTEHVDAKVNMGQSHERSTSPWDDELTNLSIGGLVSEHSVPQKTSLITDISIGGLLSEASLQGKLQPQPQFKWDDSLTALSIGGLLSEASLQAKMNKFDPKSFISDSFDAIISSQQMKNDPQPQLSILDAEQTCNAFSFRKFSSSTKNVRVSVARATHDSNSNSFKFPGLLEGDRQAANAEDTSGPQQYNEDSRSLGLRGINWNESLGPFDLGNSMPWKI</sequence>
<dbReference type="GO" id="GO:0005634">
    <property type="term" value="C:nucleus"/>
    <property type="evidence" value="ECO:0007669"/>
    <property type="project" value="TreeGrafter"/>
</dbReference>
<evidence type="ECO:0000256" key="1">
    <source>
        <dbReference type="SAM" id="MobiDB-lite"/>
    </source>
</evidence>
<dbReference type="GO" id="GO:0003682">
    <property type="term" value="F:chromatin binding"/>
    <property type="evidence" value="ECO:0007669"/>
    <property type="project" value="InterPro"/>
</dbReference>
<protein>
    <recommendedName>
        <fullName evidence="4">Transposase MuDR plant domain-containing protein</fullName>
    </recommendedName>
</protein>
<evidence type="ECO:0000313" key="3">
    <source>
        <dbReference type="Proteomes" id="UP001157418"/>
    </source>
</evidence>
<proteinExistence type="predicted"/>
<organism evidence="2 3">
    <name type="scientific">Lactuca virosa</name>
    <dbReference type="NCBI Taxonomy" id="75947"/>
    <lineage>
        <taxon>Eukaryota</taxon>
        <taxon>Viridiplantae</taxon>
        <taxon>Streptophyta</taxon>
        <taxon>Embryophyta</taxon>
        <taxon>Tracheophyta</taxon>
        <taxon>Spermatophyta</taxon>
        <taxon>Magnoliopsida</taxon>
        <taxon>eudicotyledons</taxon>
        <taxon>Gunneridae</taxon>
        <taxon>Pentapetalae</taxon>
        <taxon>asterids</taxon>
        <taxon>campanulids</taxon>
        <taxon>Asterales</taxon>
        <taxon>Asteraceae</taxon>
        <taxon>Cichorioideae</taxon>
        <taxon>Cichorieae</taxon>
        <taxon>Lactucinae</taxon>
        <taxon>Lactuca</taxon>
    </lineage>
</organism>
<dbReference type="PANTHER" id="PTHR21677">
    <property type="entry name" value="CRAMPED PROTEIN"/>
    <property type="match status" value="1"/>
</dbReference>
<dbReference type="GO" id="GO:0007389">
    <property type="term" value="P:pattern specification process"/>
    <property type="evidence" value="ECO:0007669"/>
    <property type="project" value="TreeGrafter"/>
</dbReference>
<feature type="region of interest" description="Disordered" evidence="1">
    <location>
        <begin position="202"/>
        <end position="223"/>
    </location>
</feature>
<evidence type="ECO:0008006" key="4">
    <source>
        <dbReference type="Google" id="ProtNLM"/>
    </source>
</evidence>
<dbReference type="PANTHER" id="PTHR21677:SF4">
    <property type="entry name" value="TSL-KINASE INTERACTING-LIKE PROTEIN"/>
    <property type="match status" value="1"/>
</dbReference>